<feature type="compositionally biased region" description="Polar residues" evidence="1">
    <location>
        <begin position="28"/>
        <end position="48"/>
    </location>
</feature>
<organism evidence="2 3">
    <name type="scientific">Nocardioides daphniae</name>
    <dbReference type="NCBI Taxonomy" id="402297"/>
    <lineage>
        <taxon>Bacteria</taxon>
        <taxon>Bacillati</taxon>
        <taxon>Actinomycetota</taxon>
        <taxon>Actinomycetes</taxon>
        <taxon>Propionibacteriales</taxon>
        <taxon>Nocardioidaceae</taxon>
        <taxon>Nocardioides</taxon>
    </lineage>
</organism>
<feature type="region of interest" description="Disordered" evidence="1">
    <location>
        <begin position="28"/>
        <end position="126"/>
    </location>
</feature>
<name>A0A4P7UBI8_9ACTN</name>
<dbReference type="Proteomes" id="UP000297025">
    <property type="component" value="Chromosome"/>
</dbReference>
<dbReference type="AlphaFoldDB" id="A0A4P7UBI8"/>
<feature type="compositionally biased region" description="Basic and acidic residues" evidence="1">
    <location>
        <begin position="75"/>
        <end position="94"/>
    </location>
</feature>
<accession>A0A4P7UBI8</accession>
<proteinExistence type="predicted"/>
<dbReference type="EMBL" id="CP038462">
    <property type="protein sequence ID" value="QCC77346.1"/>
    <property type="molecule type" value="Genomic_DNA"/>
</dbReference>
<gene>
    <name evidence="2" type="ORF">E2C04_09420</name>
</gene>
<dbReference type="KEGG" id="ndp:E2C04_09420"/>
<dbReference type="RefSeq" id="WP_135832391.1">
    <property type="nucleotide sequence ID" value="NZ_CP038462.1"/>
</dbReference>
<protein>
    <submittedName>
        <fullName evidence="2">Uncharacterized protein</fullName>
    </submittedName>
</protein>
<reference evidence="2 3" key="1">
    <citation type="journal article" date="2008" name="Int. J. Syst. Evol. Microbiol.">
        <title>Nocardioides daphniae sp. nov., isolated from Daphnia cucullata (Crustacea: Cladocera).</title>
        <authorList>
            <person name="Toth E.M."/>
            <person name="Keki Z."/>
            <person name="Homonnay Z.G."/>
            <person name="Borsodi A.K."/>
            <person name="Marialigeti K."/>
            <person name="Schumann P."/>
        </authorList>
    </citation>
    <scope>NUCLEOTIDE SEQUENCE [LARGE SCALE GENOMIC DNA]</scope>
    <source>
        <strain evidence="2 3">JCM 16608</strain>
    </source>
</reference>
<evidence type="ECO:0000313" key="2">
    <source>
        <dbReference type="EMBL" id="QCC77346.1"/>
    </source>
</evidence>
<evidence type="ECO:0000256" key="1">
    <source>
        <dbReference type="SAM" id="MobiDB-lite"/>
    </source>
</evidence>
<evidence type="ECO:0000313" key="3">
    <source>
        <dbReference type="Proteomes" id="UP000297025"/>
    </source>
</evidence>
<sequence>MSPRSVAHSAWRALECGCFWRSTTPSAEITTPTWASPSTTEVTTTDSVPASADTMKSTVRVGDSSAVPTPAARRQLGEHDELRTGGDRLGEHRGGVLPSRGETEAAVTSAAPAGARRPRGPSAIGP</sequence>
<feature type="compositionally biased region" description="Low complexity" evidence="1">
    <location>
        <begin position="109"/>
        <end position="126"/>
    </location>
</feature>